<dbReference type="AlphaFoldDB" id="A0A0R3MMK6"/>
<keyword evidence="2" id="KW-1185">Reference proteome</keyword>
<name>A0A0R3MMK6_9BRAD</name>
<dbReference type="EMBL" id="LLYA01000192">
    <property type="protein sequence ID" value="KRR18707.1"/>
    <property type="molecule type" value="Genomic_DNA"/>
</dbReference>
<reference evidence="1 2" key="1">
    <citation type="submission" date="2014-03" db="EMBL/GenBank/DDBJ databases">
        <title>Bradyrhizobium valentinum sp. nov., isolated from effective nodules of Lupinus mariae-josephae, a lupine endemic of basic-lime soils in Eastern Spain.</title>
        <authorList>
            <person name="Duran D."/>
            <person name="Rey L."/>
            <person name="Navarro A."/>
            <person name="Busquets A."/>
            <person name="Imperial J."/>
            <person name="Ruiz-Argueso T."/>
        </authorList>
    </citation>
    <scope>NUCLEOTIDE SEQUENCE [LARGE SCALE GENOMIC DNA]</scope>
    <source>
        <strain evidence="1 2">Ro19</strain>
    </source>
</reference>
<evidence type="ECO:0000313" key="2">
    <source>
        <dbReference type="Proteomes" id="UP000052023"/>
    </source>
</evidence>
<dbReference type="RefSeq" id="WP_057846895.1">
    <property type="nucleotide sequence ID" value="NZ_LLYA01000192.1"/>
</dbReference>
<protein>
    <submittedName>
        <fullName evidence="1">Uncharacterized protein</fullName>
    </submittedName>
</protein>
<sequence>MSDRISERRTPTAAEREARKVFRDVDAKVALSEYQRAQQALHANRERLKAERLAREAASDQKAKT</sequence>
<accession>A0A0R3MMK6</accession>
<comment type="caution">
    <text evidence="1">The sequence shown here is derived from an EMBL/GenBank/DDBJ whole genome shotgun (WGS) entry which is preliminary data.</text>
</comment>
<evidence type="ECO:0000313" key="1">
    <source>
        <dbReference type="EMBL" id="KRR18707.1"/>
    </source>
</evidence>
<dbReference type="Proteomes" id="UP000052023">
    <property type="component" value="Unassembled WGS sequence"/>
</dbReference>
<proteinExistence type="predicted"/>
<organism evidence="1 2">
    <name type="scientific">Bradyrhizobium retamae</name>
    <dbReference type="NCBI Taxonomy" id="1300035"/>
    <lineage>
        <taxon>Bacteria</taxon>
        <taxon>Pseudomonadati</taxon>
        <taxon>Pseudomonadota</taxon>
        <taxon>Alphaproteobacteria</taxon>
        <taxon>Hyphomicrobiales</taxon>
        <taxon>Nitrobacteraceae</taxon>
        <taxon>Bradyrhizobium</taxon>
    </lineage>
</organism>
<gene>
    <name evidence="1" type="ORF">CQ13_09645</name>
</gene>